<name>A0A345M7Z6_9CAUD</name>
<reference evidence="1 2" key="1">
    <citation type="submission" date="2018-07" db="EMBL/GenBank/DDBJ databases">
        <authorList>
            <person name="Boyd E.M."/>
            <person name="Barkley D.B."/>
            <person name="Naeem H."/>
            <person name="Vanhorne R."/>
            <person name="Nayek S."/>
            <person name="Layton S.R."/>
            <person name="Hughes L.E."/>
            <person name="Garlena R.A."/>
            <person name="Russell D.A."/>
            <person name="Pope W.H."/>
            <person name="Jacobs-Sera D."/>
            <person name="Hatfull G.F."/>
        </authorList>
    </citation>
    <scope>NUCLEOTIDE SEQUENCE [LARGE SCALE GENOMIC DNA]</scope>
</reference>
<gene>
    <name evidence="1" type="primary">117</name>
    <name evidence="1" type="ORF">SEA_STARBOW_117</name>
</gene>
<protein>
    <submittedName>
        <fullName evidence="1">Uncharacterized protein</fullName>
    </submittedName>
</protein>
<dbReference type="Proteomes" id="UP000259040">
    <property type="component" value="Segment"/>
</dbReference>
<accession>A0A345M7Z6</accession>
<dbReference type="EMBL" id="MH576964">
    <property type="protein sequence ID" value="AXH66617.1"/>
    <property type="molecule type" value="Genomic_DNA"/>
</dbReference>
<proteinExistence type="predicted"/>
<organism evidence="1 2">
    <name type="scientific">Streptomyces phage Starbow</name>
    <dbReference type="NCBI Taxonomy" id="2283266"/>
    <lineage>
        <taxon>Viruses</taxon>
        <taxon>Duplodnaviria</taxon>
        <taxon>Heunggongvirae</taxon>
        <taxon>Uroviricota</taxon>
        <taxon>Caudoviricetes</taxon>
        <taxon>Stanwilliamsviridae</taxon>
        <taxon>Boydwoodruffvirinae</taxon>
        <taxon>Karimacvirus</taxon>
        <taxon>Karimacvirus karimac</taxon>
        <taxon>Streptomyces virus Karimac</taxon>
    </lineage>
</organism>
<sequence length="74" mass="8398">MILCGTRVRVKHGNPKILPEYYGKEGTVHLRSIMLKIAGAGEYEIRFFDRSLNDKIFGVMGGFNEKDLEVVSDH</sequence>
<evidence type="ECO:0000313" key="1">
    <source>
        <dbReference type="EMBL" id="AXH66617.1"/>
    </source>
</evidence>
<evidence type="ECO:0000313" key="2">
    <source>
        <dbReference type="Proteomes" id="UP000259040"/>
    </source>
</evidence>